<evidence type="ECO:0000313" key="10">
    <source>
        <dbReference type="Proteomes" id="UP000229502"/>
    </source>
</evidence>
<dbReference type="PANTHER" id="PTHR11994">
    <property type="entry name" value="60S RIBOSOMAL PROTEIN L11-RELATED"/>
    <property type="match status" value="1"/>
</dbReference>
<name>A0A2M6YQZ6_9BACT</name>
<dbReference type="Proteomes" id="UP000229502">
    <property type="component" value="Unassembled WGS sequence"/>
</dbReference>
<evidence type="ECO:0000256" key="4">
    <source>
        <dbReference type="ARBA" id="ARBA00035245"/>
    </source>
</evidence>
<dbReference type="NCBIfam" id="NF000585">
    <property type="entry name" value="PRK00010.1"/>
    <property type="match status" value="1"/>
</dbReference>
<evidence type="ECO:0000256" key="6">
    <source>
        <dbReference type="RuleBase" id="RU003930"/>
    </source>
</evidence>
<proteinExistence type="inferred from homology"/>
<dbReference type="SUPFAM" id="SSF55282">
    <property type="entry name" value="RL5-like"/>
    <property type="match status" value="1"/>
</dbReference>
<dbReference type="GO" id="GO:0006412">
    <property type="term" value="P:translation"/>
    <property type="evidence" value="ECO:0007669"/>
    <property type="project" value="UniProtKB-UniRule"/>
</dbReference>
<dbReference type="GO" id="GO:0005840">
    <property type="term" value="C:ribosome"/>
    <property type="evidence" value="ECO:0007669"/>
    <property type="project" value="UniProtKB-KW"/>
</dbReference>
<dbReference type="GO" id="GO:1990904">
    <property type="term" value="C:ribonucleoprotein complex"/>
    <property type="evidence" value="ECO:0007669"/>
    <property type="project" value="UniProtKB-KW"/>
</dbReference>
<keyword evidence="5" id="KW-0694">RNA-binding</keyword>
<dbReference type="EMBL" id="PEWZ01000115">
    <property type="protein sequence ID" value="PIU34223.1"/>
    <property type="molecule type" value="Genomic_DNA"/>
</dbReference>
<gene>
    <name evidence="5" type="primary">rplE</name>
    <name evidence="9" type="ORF">COT03_02400</name>
</gene>
<keyword evidence="3 5" id="KW-0687">Ribonucleoprotein</keyword>
<dbReference type="Pfam" id="PF00281">
    <property type="entry name" value="Ribosomal_L5"/>
    <property type="match status" value="1"/>
</dbReference>
<dbReference type="HAMAP" id="MF_01333_B">
    <property type="entry name" value="Ribosomal_uL5_B"/>
    <property type="match status" value="1"/>
</dbReference>
<evidence type="ECO:0000259" key="7">
    <source>
        <dbReference type="Pfam" id="PF00281"/>
    </source>
</evidence>
<dbReference type="GO" id="GO:0000049">
    <property type="term" value="F:tRNA binding"/>
    <property type="evidence" value="ECO:0007669"/>
    <property type="project" value="UniProtKB-UniRule"/>
</dbReference>
<evidence type="ECO:0000256" key="1">
    <source>
        <dbReference type="ARBA" id="ARBA00008553"/>
    </source>
</evidence>
<dbReference type="FunFam" id="3.30.1440.10:FF:000001">
    <property type="entry name" value="50S ribosomal protein L5"/>
    <property type="match status" value="1"/>
</dbReference>
<feature type="domain" description="Large ribosomal subunit protein uL5 C-terminal" evidence="8">
    <location>
        <begin position="84"/>
        <end position="176"/>
    </location>
</feature>
<dbReference type="InterPro" id="IPR020930">
    <property type="entry name" value="Ribosomal_uL5_bac-type"/>
</dbReference>
<comment type="function">
    <text evidence="5">This is 1 of the proteins that bind and probably mediate the attachment of the 5S RNA into the large ribosomal subunit, where it forms part of the central protuberance. In the 70S ribosome it contacts protein S13 of the 30S subunit (bridge B1b), connecting the 2 subunits; this bridge is implicated in subunit movement. Contacts the P site tRNA; the 5S rRNA and some of its associated proteins might help stabilize positioning of ribosome-bound tRNAs.</text>
</comment>
<evidence type="ECO:0000256" key="5">
    <source>
        <dbReference type="HAMAP-Rule" id="MF_01333"/>
    </source>
</evidence>
<organism evidence="9 10">
    <name type="scientific">Candidatus Shapirobacteria bacterium CG07_land_8_20_14_0_80_39_18</name>
    <dbReference type="NCBI Taxonomy" id="1974882"/>
    <lineage>
        <taxon>Bacteria</taxon>
        <taxon>Candidatus Shapironibacteriota</taxon>
    </lineage>
</organism>
<reference evidence="10" key="1">
    <citation type="submission" date="2017-09" db="EMBL/GenBank/DDBJ databases">
        <title>Depth-based differentiation of microbial function through sediment-hosted aquifers and enrichment of novel symbionts in the deep terrestrial subsurface.</title>
        <authorList>
            <person name="Probst A.J."/>
            <person name="Ladd B."/>
            <person name="Jarett J.K."/>
            <person name="Geller-Mcgrath D.E."/>
            <person name="Sieber C.M.K."/>
            <person name="Emerson J.B."/>
            <person name="Anantharaman K."/>
            <person name="Thomas B.C."/>
            <person name="Malmstrom R."/>
            <person name="Stieglmeier M."/>
            <person name="Klingl A."/>
            <person name="Woyke T."/>
            <person name="Ryan C.M."/>
            <person name="Banfield J.F."/>
        </authorList>
    </citation>
    <scope>NUCLEOTIDE SEQUENCE [LARGE SCALE GENOMIC DNA]</scope>
</reference>
<comment type="caution">
    <text evidence="9">The sequence shown here is derived from an EMBL/GenBank/DDBJ whole genome shotgun (WGS) entry which is preliminary data.</text>
</comment>
<dbReference type="GO" id="GO:0003735">
    <property type="term" value="F:structural constituent of ribosome"/>
    <property type="evidence" value="ECO:0007669"/>
    <property type="project" value="InterPro"/>
</dbReference>
<dbReference type="Pfam" id="PF00673">
    <property type="entry name" value="Ribosomal_L5_C"/>
    <property type="match status" value="1"/>
</dbReference>
<protein>
    <recommendedName>
        <fullName evidence="4 5">Large ribosomal subunit protein uL5</fullName>
    </recommendedName>
</protein>
<feature type="domain" description="Large ribosomal subunit protein uL5 N-terminal" evidence="7">
    <location>
        <begin position="24"/>
        <end position="78"/>
    </location>
</feature>
<dbReference type="InterPro" id="IPR022803">
    <property type="entry name" value="Ribosomal_uL5_dom_sf"/>
</dbReference>
<dbReference type="InterPro" id="IPR031310">
    <property type="entry name" value="Ribosomal_uL5_N"/>
</dbReference>
<keyword evidence="5" id="KW-0699">rRNA-binding</keyword>
<accession>A0A2M6YQZ6</accession>
<keyword evidence="2 5" id="KW-0689">Ribosomal protein</keyword>
<sequence>MNLFERYQKEIVPVLQQKLGVKSPLSVPRITKVVLNMGLKEAKDDKKILEVVAAQLSSISGQKPKVNKAKKSIAGFKLGKGQEIGLSVTLRDKRAYTFLEKLFAIVLPRVRDFNGVKRQGFDGNGNYNLGINEQIVFSEINFAKIDKARGLQITIVTNARDDEKAKLLLEELGMPFEKI</sequence>
<comment type="subunit">
    <text evidence="5">Part of the 50S ribosomal subunit; part of the 5S rRNA/L5/L18/L25 subcomplex. Contacts the 5S rRNA and the P site tRNA. Forms a bridge to the 30S subunit in the 70S ribosome.</text>
</comment>
<dbReference type="PIRSF" id="PIRSF002161">
    <property type="entry name" value="Ribosomal_L5"/>
    <property type="match status" value="1"/>
</dbReference>
<evidence type="ECO:0000259" key="8">
    <source>
        <dbReference type="Pfam" id="PF00673"/>
    </source>
</evidence>
<evidence type="ECO:0000256" key="3">
    <source>
        <dbReference type="ARBA" id="ARBA00023274"/>
    </source>
</evidence>
<evidence type="ECO:0000256" key="2">
    <source>
        <dbReference type="ARBA" id="ARBA00022980"/>
    </source>
</evidence>
<dbReference type="Gene3D" id="3.30.1440.10">
    <property type="match status" value="1"/>
</dbReference>
<evidence type="ECO:0000313" key="9">
    <source>
        <dbReference type="EMBL" id="PIU34223.1"/>
    </source>
</evidence>
<dbReference type="InterPro" id="IPR002132">
    <property type="entry name" value="Ribosomal_uL5"/>
</dbReference>
<comment type="similarity">
    <text evidence="1 5 6">Belongs to the universal ribosomal protein uL5 family.</text>
</comment>
<keyword evidence="5" id="KW-0820">tRNA-binding</keyword>
<dbReference type="GO" id="GO:0019843">
    <property type="term" value="F:rRNA binding"/>
    <property type="evidence" value="ECO:0007669"/>
    <property type="project" value="UniProtKB-UniRule"/>
</dbReference>
<dbReference type="InterPro" id="IPR031309">
    <property type="entry name" value="Ribosomal_uL5_C"/>
</dbReference>
<dbReference type="AlphaFoldDB" id="A0A2M6YQZ6"/>